<dbReference type="InterPro" id="IPR048714">
    <property type="entry name" value="DpiA-like_HTH"/>
</dbReference>
<evidence type="ECO:0000256" key="4">
    <source>
        <dbReference type="ARBA" id="ARBA00023012"/>
    </source>
</evidence>
<dbReference type="GO" id="GO:0005737">
    <property type="term" value="C:cytoplasm"/>
    <property type="evidence" value="ECO:0007669"/>
    <property type="project" value="UniProtKB-SubCell"/>
</dbReference>
<keyword evidence="3 9" id="KW-0597">Phosphoprotein</keyword>
<evidence type="ECO:0000256" key="6">
    <source>
        <dbReference type="ARBA" id="ARBA00023125"/>
    </source>
</evidence>
<evidence type="ECO:0000313" key="11">
    <source>
        <dbReference type="EMBL" id="TCT18257.1"/>
    </source>
</evidence>
<dbReference type="SUPFAM" id="SSF52172">
    <property type="entry name" value="CheY-like"/>
    <property type="match status" value="1"/>
</dbReference>
<dbReference type="OrthoDB" id="9759232at2"/>
<dbReference type="PIRSF" id="PIRSF006171">
    <property type="entry name" value="RR_citrat_malat"/>
    <property type="match status" value="1"/>
</dbReference>
<evidence type="ECO:0000256" key="5">
    <source>
        <dbReference type="ARBA" id="ARBA00023015"/>
    </source>
</evidence>
<dbReference type="Pfam" id="PF00072">
    <property type="entry name" value="Response_reg"/>
    <property type="match status" value="1"/>
</dbReference>
<sequence>MLKVAIAEDDFRIASIHEDFLSKADDIEVVFKALNAEETLDQLKQHPVDLMLLDIYMPDQLGIDIIEKLKAIQPDLGIIIISAGTDKHLVQQTLQKGVFDYIIKPVSMERFLETIEKFKQFKEELERKEEVDQAFLDQYFGRASVPEQEREMPKGIDPLTLQKVVDILKKYDGISAEKMGEEMGASRTTARRYLEYLISINQCYAELEYGIVGRPERKYFRKDRTL</sequence>
<dbReference type="SMART" id="SM00448">
    <property type="entry name" value="REC"/>
    <property type="match status" value="1"/>
</dbReference>
<dbReference type="InterPro" id="IPR024187">
    <property type="entry name" value="Sig_transdc_resp-reg_cit/mal"/>
</dbReference>
<evidence type="ECO:0000259" key="10">
    <source>
        <dbReference type="PROSITE" id="PS50110"/>
    </source>
</evidence>
<evidence type="ECO:0000256" key="3">
    <source>
        <dbReference type="ARBA" id="ARBA00022553"/>
    </source>
</evidence>
<keyword evidence="2" id="KW-0963">Cytoplasm</keyword>
<keyword evidence="6" id="KW-0238">DNA-binding</keyword>
<dbReference type="InterPro" id="IPR001789">
    <property type="entry name" value="Sig_transdc_resp-reg_receiver"/>
</dbReference>
<dbReference type="Proteomes" id="UP000294650">
    <property type="component" value="Unassembled WGS sequence"/>
</dbReference>
<dbReference type="InterPro" id="IPR051271">
    <property type="entry name" value="2C-system_Tx_regulators"/>
</dbReference>
<dbReference type="PROSITE" id="PS50110">
    <property type="entry name" value="RESPONSE_REGULATORY"/>
    <property type="match status" value="1"/>
</dbReference>
<dbReference type="RefSeq" id="WP_132372693.1">
    <property type="nucleotide sequence ID" value="NZ_SMAN01000022.1"/>
</dbReference>
<protein>
    <submittedName>
        <fullName evidence="11">CitB family two-component system response regulator CitT</fullName>
    </submittedName>
</protein>
<dbReference type="GO" id="GO:0003700">
    <property type="term" value="F:DNA-binding transcription factor activity"/>
    <property type="evidence" value="ECO:0007669"/>
    <property type="project" value="InterPro"/>
</dbReference>
<name>A0A4V2V0U2_9BACI</name>
<organism evidence="11 12">
    <name type="scientific">Melghiribacillus thermohalophilus</name>
    <dbReference type="NCBI Taxonomy" id="1324956"/>
    <lineage>
        <taxon>Bacteria</taxon>
        <taxon>Bacillati</taxon>
        <taxon>Bacillota</taxon>
        <taxon>Bacilli</taxon>
        <taxon>Bacillales</taxon>
        <taxon>Bacillaceae</taxon>
        <taxon>Melghiribacillus</taxon>
    </lineage>
</organism>
<dbReference type="Pfam" id="PF20714">
    <property type="entry name" value="HTH_64"/>
    <property type="match status" value="1"/>
</dbReference>
<evidence type="ECO:0000313" key="12">
    <source>
        <dbReference type="Proteomes" id="UP000294650"/>
    </source>
</evidence>
<dbReference type="PANTHER" id="PTHR45526:SF6">
    <property type="entry name" value="TRANSCRIPTIONAL REGULATORY PROTEIN CITT"/>
    <property type="match status" value="1"/>
</dbReference>
<dbReference type="PANTHER" id="PTHR45526">
    <property type="entry name" value="TRANSCRIPTIONAL REGULATORY PROTEIN DPIA"/>
    <property type="match status" value="1"/>
</dbReference>
<keyword evidence="7" id="KW-0010">Activator</keyword>
<keyword evidence="5" id="KW-0805">Transcription regulation</keyword>
<evidence type="ECO:0000256" key="8">
    <source>
        <dbReference type="ARBA" id="ARBA00023163"/>
    </source>
</evidence>
<dbReference type="AlphaFoldDB" id="A0A4V2V0U2"/>
<reference evidence="11 12" key="1">
    <citation type="submission" date="2019-03" db="EMBL/GenBank/DDBJ databases">
        <title>Genomic Encyclopedia of Type Strains, Phase IV (KMG-IV): sequencing the most valuable type-strain genomes for metagenomic binning, comparative biology and taxonomic classification.</title>
        <authorList>
            <person name="Goeker M."/>
        </authorList>
    </citation>
    <scope>NUCLEOTIDE SEQUENCE [LARGE SCALE GENOMIC DNA]</scope>
    <source>
        <strain evidence="11 12">DSM 25894</strain>
    </source>
</reference>
<gene>
    <name evidence="11" type="ORF">EDD68_12220</name>
</gene>
<feature type="modified residue" description="4-aspartylphosphate" evidence="9">
    <location>
        <position position="54"/>
    </location>
</feature>
<dbReference type="InterPro" id="IPR011006">
    <property type="entry name" value="CheY-like_superfamily"/>
</dbReference>
<accession>A0A4V2V0U2</accession>
<evidence type="ECO:0000256" key="1">
    <source>
        <dbReference type="ARBA" id="ARBA00004496"/>
    </source>
</evidence>
<keyword evidence="8" id="KW-0804">Transcription</keyword>
<evidence type="ECO:0000256" key="2">
    <source>
        <dbReference type="ARBA" id="ARBA00022490"/>
    </source>
</evidence>
<feature type="domain" description="Response regulatory" evidence="10">
    <location>
        <begin position="3"/>
        <end position="119"/>
    </location>
</feature>
<dbReference type="Gene3D" id="3.40.50.2300">
    <property type="match status" value="1"/>
</dbReference>
<evidence type="ECO:0000256" key="7">
    <source>
        <dbReference type="ARBA" id="ARBA00023159"/>
    </source>
</evidence>
<dbReference type="EMBL" id="SMAN01000022">
    <property type="protein sequence ID" value="TCT18257.1"/>
    <property type="molecule type" value="Genomic_DNA"/>
</dbReference>
<keyword evidence="12" id="KW-1185">Reference proteome</keyword>
<keyword evidence="4" id="KW-0902">Two-component regulatory system</keyword>
<comment type="caution">
    <text evidence="11">The sequence shown here is derived from an EMBL/GenBank/DDBJ whole genome shotgun (WGS) entry which is preliminary data.</text>
</comment>
<proteinExistence type="predicted"/>
<dbReference type="GO" id="GO:0000156">
    <property type="term" value="F:phosphorelay response regulator activity"/>
    <property type="evidence" value="ECO:0007669"/>
    <property type="project" value="TreeGrafter"/>
</dbReference>
<comment type="subcellular location">
    <subcellularLocation>
        <location evidence="1">Cytoplasm</location>
    </subcellularLocation>
</comment>
<evidence type="ECO:0000256" key="9">
    <source>
        <dbReference type="PROSITE-ProRule" id="PRU00169"/>
    </source>
</evidence>
<dbReference type="GO" id="GO:0003677">
    <property type="term" value="F:DNA binding"/>
    <property type="evidence" value="ECO:0007669"/>
    <property type="project" value="UniProtKB-KW"/>
</dbReference>